<dbReference type="KEGG" id="sbu:SpiBuddy_0613"/>
<accession>F0RY18</accession>
<sequence length="199" mass="20854">MKKTIAILLVLVIGMVGVFAATAPADVSLFVKTSVYAINEMKITAAATPTSWTTNAQAAEIRASSSVYDSALSANSVNTSSTSAQIVGYLQTRTNNRLGVEVKVQASKLKYNITTTQDVEGIPTEVTTTVDSIDYTVTGGANPYNTASNTTAVSYMTIAAGTGLRLGDVKTVQVTLESNVANKTAGNYVGDITFNYTVN</sequence>
<organism evidence="2 3">
    <name type="scientific">Sphaerochaeta globosa (strain ATCC BAA-1886 / DSM 22777 / Buddy)</name>
    <name type="common">Spirochaeta sp. (strain Buddy)</name>
    <dbReference type="NCBI Taxonomy" id="158189"/>
    <lineage>
        <taxon>Bacteria</taxon>
        <taxon>Pseudomonadati</taxon>
        <taxon>Spirochaetota</taxon>
        <taxon>Spirochaetia</taxon>
        <taxon>Spirochaetales</taxon>
        <taxon>Sphaerochaetaceae</taxon>
        <taxon>Sphaerochaeta</taxon>
    </lineage>
</organism>
<dbReference type="AlphaFoldDB" id="F0RY18"/>
<proteinExistence type="predicted"/>
<name>F0RY18_SPHGB</name>
<gene>
    <name evidence="2" type="ordered locus">SpiBuddy_0613</name>
</gene>
<evidence type="ECO:0000256" key="1">
    <source>
        <dbReference type="SAM" id="SignalP"/>
    </source>
</evidence>
<evidence type="ECO:0000313" key="3">
    <source>
        <dbReference type="Proteomes" id="UP000008466"/>
    </source>
</evidence>
<protein>
    <submittedName>
        <fullName evidence="2">Uncharacterized protein</fullName>
    </submittedName>
</protein>
<keyword evidence="1" id="KW-0732">Signal</keyword>
<reference evidence="3" key="1">
    <citation type="submission" date="2011-02" db="EMBL/GenBank/DDBJ databases">
        <title>Complete sequence of Spirochaeta sp. Buddy.</title>
        <authorList>
            <person name="Lucas S."/>
            <person name="Copeland A."/>
            <person name="Lapidus A."/>
            <person name="Cheng J.-F."/>
            <person name="Goodwin L."/>
            <person name="Pitluck S."/>
            <person name="Zeytun A."/>
            <person name="Detter J.C."/>
            <person name="Han C."/>
            <person name="Tapia R."/>
            <person name="Land M."/>
            <person name="Hauser L."/>
            <person name="Kyrpides N."/>
            <person name="Ivanova N."/>
            <person name="Mikhailova N."/>
            <person name="Pagani I."/>
            <person name="Ritalahti K.M."/>
            <person name="Loeffler F.E."/>
            <person name="Woyke T."/>
        </authorList>
    </citation>
    <scope>NUCLEOTIDE SEQUENCE [LARGE SCALE GENOMIC DNA]</scope>
    <source>
        <strain evidence="3">ATCC BAA-1886 / DSM 22777 / Buddy</strain>
    </source>
</reference>
<feature type="chain" id="PRO_5003255686" evidence="1">
    <location>
        <begin position="21"/>
        <end position="199"/>
    </location>
</feature>
<evidence type="ECO:0000313" key="2">
    <source>
        <dbReference type="EMBL" id="ADY12442.1"/>
    </source>
</evidence>
<keyword evidence="3" id="KW-1185">Reference proteome</keyword>
<dbReference type="Proteomes" id="UP000008466">
    <property type="component" value="Chromosome"/>
</dbReference>
<dbReference type="HOGENOM" id="CLU_128776_0_0_12"/>
<feature type="signal peptide" evidence="1">
    <location>
        <begin position="1"/>
        <end position="20"/>
    </location>
</feature>
<dbReference type="EMBL" id="CP002541">
    <property type="protein sequence ID" value="ADY12442.1"/>
    <property type="molecule type" value="Genomic_DNA"/>
</dbReference>